<name>A0A3B0X0C6_9ZZZZ</name>
<dbReference type="SUPFAM" id="SSF56935">
    <property type="entry name" value="Porins"/>
    <property type="match status" value="1"/>
</dbReference>
<accession>A0A3B0X0C6</accession>
<protein>
    <recommendedName>
        <fullName evidence="2">Porin</fullName>
    </recommendedName>
</protein>
<sequence length="320" mass="35020">MSIFKPALKKTILSIATGCVLSTPAMATSTDEEIQALWQTLDSMQEQLNSAEEWKSPNSLIHMAGYADVNYVNTDSDSGNFKTGAFAPIFHYQYRDLVMLESEIAFKVTADGETEVDMEYFTVDFFMGDNAALVMGKFLSPLGQFRQNLHPSWINKLPSAPIGFGHDQASPNSDVGVQVRGGFKLSFADANYAVYTGNGVASELNASGTEIEMVESPGYNIDGDRKKNYGGRFGLFFPSSKVDLGLSWASGKLSEVEAGVYTNTRDWDFTGADFTWHLGGLDIRGEYAKQTVGALATSTAPEKADFEAYYAQIAYRFALT</sequence>
<proteinExistence type="predicted"/>
<dbReference type="Gene3D" id="2.40.160.10">
    <property type="entry name" value="Porin"/>
    <property type="match status" value="1"/>
</dbReference>
<gene>
    <name evidence="1" type="ORF">MNBD_GAMMA11-1804</name>
</gene>
<evidence type="ECO:0008006" key="2">
    <source>
        <dbReference type="Google" id="ProtNLM"/>
    </source>
</evidence>
<dbReference type="InterPro" id="IPR023614">
    <property type="entry name" value="Porin_dom_sf"/>
</dbReference>
<dbReference type="AlphaFoldDB" id="A0A3B0X0C6"/>
<organism evidence="1">
    <name type="scientific">hydrothermal vent metagenome</name>
    <dbReference type="NCBI Taxonomy" id="652676"/>
    <lineage>
        <taxon>unclassified sequences</taxon>
        <taxon>metagenomes</taxon>
        <taxon>ecological metagenomes</taxon>
    </lineage>
</organism>
<dbReference type="EMBL" id="UOFG01000141">
    <property type="protein sequence ID" value="VAW61221.1"/>
    <property type="molecule type" value="Genomic_DNA"/>
</dbReference>
<evidence type="ECO:0000313" key="1">
    <source>
        <dbReference type="EMBL" id="VAW61221.1"/>
    </source>
</evidence>
<reference evidence="1" key="1">
    <citation type="submission" date="2018-06" db="EMBL/GenBank/DDBJ databases">
        <authorList>
            <person name="Zhirakovskaya E."/>
        </authorList>
    </citation>
    <scope>NUCLEOTIDE SEQUENCE</scope>
</reference>